<gene>
    <name evidence="1" type="ORF">METZ01_LOCUS275333</name>
</gene>
<name>A0A382KE65_9ZZZZ</name>
<feature type="non-terminal residue" evidence="1">
    <location>
        <position position="163"/>
    </location>
</feature>
<dbReference type="EMBL" id="UINC01079970">
    <property type="protein sequence ID" value="SVC22479.1"/>
    <property type="molecule type" value="Genomic_DNA"/>
</dbReference>
<reference evidence="1" key="1">
    <citation type="submission" date="2018-05" db="EMBL/GenBank/DDBJ databases">
        <authorList>
            <person name="Lanie J.A."/>
            <person name="Ng W.-L."/>
            <person name="Kazmierczak K.M."/>
            <person name="Andrzejewski T.M."/>
            <person name="Davidsen T.M."/>
            <person name="Wayne K.J."/>
            <person name="Tettelin H."/>
            <person name="Glass J.I."/>
            <person name="Rusch D."/>
            <person name="Podicherti R."/>
            <person name="Tsui H.-C.T."/>
            <person name="Winkler M.E."/>
        </authorList>
    </citation>
    <scope>NUCLEOTIDE SEQUENCE</scope>
</reference>
<organism evidence="1">
    <name type="scientific">marine metagenome</name>
    <dbReference type="NCBI Taxonomy" id="408172"/>
    <lineage>
        <taxon>unclassified sequences</taxon>
        <taxon>metagenomes</taxon>
        <taxon>ecological metagenomes</taxon>
    </lineage>
</organism>
<dbReference type="AlphaFoldDB" id="A0A382KE65"/>
<evidence type="ECO:0000313" key="1">
    <source>
        <dbReference type="EMBL" id="SVC22479.1"/>
    </source>
</evidence>
<dbReference type="SUPFAM" id="SSF51197">
    <property type="entry name" value="Clavaminate synthase-like"/>
    <property type="match status" value="1"/>
</dbReference>
<dbReference type="Pfam" id="PF05721">
    <property type="entry name" value="PhyH"/>
    <property type="match status" value="1"/>
</dbReference>
<dbReference type="InterPro" id="IPR008775">
    <property type="entry name" value="Phytyl_CoA_dOase-like"/>
</dbReference>
<sequence>MDFIPLSRQDRIFFEENGYLVVPGLLDAEAIARFIAVGDRFMETAGPVHNFYANRYIDLLHDDALVALATQSPAVSLVMQLLSPDIHLMRANAIYKHPQLLSREPVYPDGDGRSFRNWHRDLNNFAPNNPIRGTVAVRVGYCLTDFSQTNSGITLLVPGSHKL</sequence>
<evidence type="ECO:0008006" key="2">
    <source>
        <dbReference type="Google" id="ProtNLM"/>
    </source>
</evidence>
<dbReference type="Gene3D" id="2.60.120.620">
    <property type="entry name" value="q2cbj1_9rhob like domain"/>
    <property type="match status" value="1"/>
</dbReference>
<proteinExistence type="predicted"/>
<protein>
    <recommendedName>
        <fullName evidence="2">Phytanoyl-CoA dioxygenase</fullName>
    </recommendedName>
</protein>
<accession>A0A382KE65</accession>